<evidence type="ECO:0000313" key="2">
    <source>
        <dbReference type="Proteomes" id="UP000054549"/>
    </source>
</evidence>
<sequence length="55" mass="6720">MEEITSLLWWHCNRVIQVVLLPIINLYRSWITMHVFVVQLWRTESPMYVHPNVIN</sequence>
<reference evidence="1 2" key="1">
    <citation type="submission" date="2014-04" db="EMBL/GenBank/DDBJ databases">
        <title>Evolutionary Origins and Diversification of the Mycorrhizal Mutualists.</title>
        <authorList>
            <consortium name="DOE Joint Genome Institute"/>
            <consortium name="Mycorrhizal Genomics Consortium"/>
            <person name="Kohler A."/>
            <person name="Kuo A."/>
            <person name="Nagy L.G."/>
            <person name="Floudas D."/>
            <person name="Copeland A."/>
            <person name="Barry K.W."/>
            <person name="Cichocki N."/>
            <person name="Veneault-Fourrey C."/>
            <person name="LaButti K."/>
            <person name="Lindquist E.A."/>
            <person name="Lipzen A."/>
            <person name="Lundell T."/>
            <person name="Morin E."/>
            <person name="Murat C."/>
            <person name="Riley R."/>
            <person name="Ohm R."/>
            <person name="Sun H."/>
            <person name="Tunlid A."/>
            <person name="Henrissat B."/>
            <person name="Grigoriev I.V."/>
            <person name="Hibbett D.S."/>
            <person name="Martin F."/>
        </authorList>
    </citation>
    <scope>NUCLEOTIDE SEQUENCE [LARGE SCALE GENOMIC DNA]</scope>
    <source>
        <strain evidence="1 2">Koide BX008</strain>
    </source>
</reference>
<dbReference type="Proteomes" id="UP000054549">
    <property type="component" value="Unassembled WGS sequence"/>
</dbReference>
<dbReference type="EMBL" id="KN818419">
    <property type="protein sequence ID" value="KIL56488.1"/>
    <property type="molecule type" value="Genomic_DNA"/>
</dbReference>
<proteinExistence type="predicted"/>
<accession>A0A0C2WK00</accession>
<protein>
    <submittedName>
        <fullName evidence="1">Uncharacterized protein</fullName>
    </submittedName>
</protein>
<name>A0A0C2WK00_AMAMK</name>
<dbReference type="HOGENOM" id="CLU_3031865_0_0_1"/>
<gene>
    <name evidence="1" type="ORF">M378DRAFT_113405</name>
</gene>
<keyword evidence="2" id="KW-1185">Reference proteome</keyword>
<dbReference type="AlphaFoldDB" id="A0A0C2WK00"/>
<evidence type="ECO:0000313" key="1">
    <source>
        <dbReference type="EMBL" id="KIL56488.1"/>
    </source>
</evidence>
<organism evidence="1 2">
    <name type="scientific">Amanita muscaria (strain Koide BX008)</name>
    <dbReference type="NCBI Taxonomy" id="946122"/>
    <lineage>
        <taxon>Eukaryota</taxon>
        <taxon>Fungi</taxon>
        <taxon>Dikarya</taxon>
        <taxon>Basidiomycota</taxon>
        <taxon>Agaricomycotina</taxon>
        <taxon>Agaricomycetes</taxon>
        <taxon>Agaricomycetidae</taxon>
        <taxon>Agaricales</taxon>
        <taxon>Pluteineae</taxon>
        <taxon>Amanitaceae</taxon>
        <taxon>Amanita</taxon>
    </lineage>
</organism>
<dbReference type="InParanoid" id="A0A0C2WK00"/>